<dbReference type="SUPFAM" id="SSF54001">
    <property type="entry name" value="Cysteine proteinases"/>
    <property type="match status" value="1"/>
</dbReference>
<proteinExistence type="inferred from homology"/>
<keyword evidence="9" id="KW-1185">Reference proteome</keyword>
<gene>
    <name evidence="8" type="ORF">HHT355_0440</name>
</gene>
<name>A0A0H5SF59_HERHM</name>
<dbReference type="EMBL" id="CVTD020000008">
    <property type="protein sequence ID" value="CRZ33645.1"/>
    <property type="molecule type" value="Genomic_DNA"/>
</dbReference>
<evidence type="ECO:0000256" key="2">
    <source>
        <dbReference type="ARBA" id="ARBA00022670"/>
    </source>
</evidence>
<evidence type="ECO:0000256" key="1">
    <source>
        <dbReference type="ARBA" id="ARBA00007074"/>
    </source>
</evidence>
<comment type="similarity">
    <text evidence="1">Belongs to the peptidase C40 family.</text>
</comment>
<dbReference type="Gene3D" id="3.90.1720.10">
    <property type="entry name" value="endopeptidase domain like (from Nostoc punctiforme)"/>
    <property type="match status" value="1"/>
</dbReference>
<evidence type="ECO:0000313" key="8">
    <source>
        <dbReference type="EMBL" id="CRZ33645.1"/>
    </source>
</evidence>
<dbReference type="PROSITE" id="PS51935">
    <property type="entry name" value="NLPC_P60"/>
    <property type="match status" value="1"/>
</dbReference>
<organism evidence="8 9">
    <name type="scientific">Herbinix hemicellulosilytica</name>
    <dbReference type="NCBI Taxonomy" id="1564487"/>
    <lineage>
        <taxon>Bacteria</taxon>
        <taxon>Bacillati</taxon>
        <taxon>Bacillota</taxon>
        <taxon>Clostridia</taxon>
        <taxon>Lachnospirales</taxon>
        <taxon>Lachnospiraceae</taxon>
        <taxon>Herbinix</taxon>
    </lineage>
</organism>
<feature type="chain" id="PRO_5005224019" description="SH3 domain-containing protein" evidence="5">
    <location>
        <begin position="29"/>
        <end position="355"/>
    </location>
</feature>
<evidence type="ECO:0000259" key="7">
    <source>
        <dbReference type="PROSITE" id="PS51935"/>
    </source>
</evidence>
<keyword evidence="2" id="KW-0645">Protease</keyword>
<dbReference type="PROSITE" id="PS51781">
    <property type="entry name" value="SH3B"/>
    <property type="match status" value="2"/>
</dbReference>
<keyword evidence="3" id="KW-0378">Hydrolase</keyword>
<evidence type="ECO:0000256" key="5">
    <source>
        <dbReference type="SAM" id="SignalP"/>
    </source>
</evidence>
<dbReference type="PANTHER" id="PTHR47053:SF1">
    <property type="entry name" value="MUREIN DD-ENDOPEPTIDASE MEPH-RELATED"/>
    <property type="match status" value="1"/>
</dbReference>
<dbReference type="Pfam" id="PF00877">
    <property type="entry name" value="NLPC_P60"/>
    <property type="match status" value="1"/>
</dbReference>
<feature type="domain" description="SH3b" evidence="6">
    <location>
        <begin position="139"/>
        <end position="201"/>
    </location>
</feature>
<dbReference type="Pfam" id="PF08239">
    <property type="entry name" value="SH3_3"/>
    <property type="match status" value="2"/>
</dbReference>
<dbReference type="Gene3D" id="2.30.30.40">
    <property type="entry name" value="SH3 Domains"/>
    <property type="match status" value="2"/>
</dbReference>
<dbReference type="OrthoDB" id="9808890at2"/>
<dbReference type="AlphaFoldDB" id="A0A0H5SF59"/>
<keyword evidence="5" id="KW-0732">Signal</keyword>
<dbReference type="Proteomes" id="UP000236497">
    <property type="component" value="Unassembled WGS sequence"/>
</dbReference>
<evidence type="ECO:0008006" key="10">
    <source>
        <dbReference type="Google" id="ProtNLM"/>
    </source>
</evidence>
<protein>
    <recommendedName>
        <fullName evidence="10">SH3 domain-containing protein</fullName>
    </recommendedName>
</protein>
<feature type="signal peptide" evidence="5">
    <location>
        <begin position="1"/>
        <end position="28"/>
    </location>
</feature>
<dbReference type="InterPro" id="IPR000064">
    <property type="entry name" value="NLP_P60_dom"/>
</dbReference>
<feature type="domain" description="SH3b" evidence="6">
    <location>
        <begin position="65"/>
        <end position="128"/>
    </location>
</feature>
<accession>A0A0H5SF59</accession>
<evidence type="ECO:0000313" key="9">
    <source>
        <dbReference type="Proteomes" id="UP000236497"/>
    </source>
</evidence>
<dbReference type="SMART" id="SM00287">
    <property type="entry name" value="SH3b"/>
    <property type="match status" value="2"/>
</dbReference>
<dbReference type="GO" id="GO:0006508">
    <property type="term" value="P:proteolysis"/>
    <property type="evidence" value="ECO:0007669"/>
    <property type="project" value="UniProtKB-KW"/>
</dbReference>
<dbReference type="InterPro" id="IPR051202">
    <property type="entry name" value="Peptidase_C40"/>
</dbReference>
<evidence type="ECO:0000259" key="6">
    <source>
        <dbReference type="PROSITE" id="PS51781"/>
    </source>
</evidence>
<evidence type="ECO:0000256" key="3">
    <source>
        <dbReference type="ARBA" id="ARBA00022801"/>
    </source>
</evidence>
<sequence length="355" mass="39078">MTRKVHKIAAYCMIGSLTFMRGVNTAYASTEPVAGITVLLDDISTNAKIQDQEIGDILNPIIKYKDLAIANVSNYVNIRSEASTDSKILGKLYNNGTATILGIEGEWLKIKSGDVTGYIKSEYLITGLQACELADEVKTKLATVKARTLNVRSKADINSSVVTQVPQGDRFEVLAEYEDWIKISLGDKIGYVSSDYVDIKTDFKKAVSIEQEQERLKLEKALKEKNNSTSSNATSSLRQRIVNFALKFKGNPYVWGGTSLTKGADCSGFTQSVFKNFGISIPRTSRAQANSGKRVSMDKIQPGDLIFYTKNGRINHVALYIGNGKVIGAASRKEGITIKAYNYRTPYKAVSYINN</sequence>
<dbReference type="PANTHER" id="PTHR47053">
    <property type="entry name" value="MUREIN DD-ENDOPEPTIDASE MEPH-RELATED"/>
    <property type="match status" value="1"/>
</dbReference>
<evidence type="ECO:0000256" key="4">
    <source>
        <dbReference type="ARBA" id="ARBA00022807"/>
    </source>
</evidence>
<reference evidence="8 9" key="1">
    <citation type="submission" date="2015-06" db="EMBL/GenBank/DDBJ databases">
        <authorList>
            <person name="Wibberg Daniel"/>
        </authorList>
    </citation>
    <scope>NUCLEOTIDE SEQUENCE [LARGE SCALE GENOMIC DNA]</scope>
    <source>
        <strain evidence="8 9">T3/55T</strain>
    </source>
</reference>
<dbReference type="InterPro" id="IPR003646">
    <property type="entry name" value="SH3-like_bac-type"/>
</dbReference>
<feature type="domain" description="NlpC/P60" evidence="7">
    <location>
        <begin position="235"/>
        <end position="355"/>
    </location>
</feature>
<keyword evidence="4" id="KW-0788">Thiol protease</keyword>
<dbReference type="InterPro" id="IPR038765">
    <property type="entry name" value="Papain-like_cys_pep_sf"/>
</dbReference>
<dbReference type="GO" id="GO:0008234">
    <property type="term" value="F:cysteine-type peptidase activity"/>
    <property type="evidence" value="ECO:0007669"/>
    <property type="project" value="UniProtKB-KW"/>
</dbReference>
<dbReference type="RefSeq" id="WP_103201812.1">
    <property type="nucleotide sequence ID" value="NZ_CVTD020000008.1"/>
</dbReference>